<proteinExistence type="predicted"/>
<dbReference type="Proteomes" id="UP001600424">
    <property type="component" value="Unassembled WGS sequence"/>
</dbReference>
<name>A0ABW6J7I2_STRWE</name>
<keyword evidence="3" id="KW-1185">Reference proteome</keyword>
<dbReference type="RefSeq" id="WP_386253339.1">
    <property type="nucleotide sequence ID" value="NZ_JBHTRV010000055.1"/>
</dbReference>
<dbReference type="EMBL" id="JBHTRV010000055">
    <property type="protein sequence ID" value="MFE5985529.1"/>
    <property type="molecule type" value="Genomic_DNA"/>
</dbReference>
<organism evidence="2 3">
    <name type="scientific">Streptomyces wedmorensis</name>
    <dbReference type="NCBI Taxonomy" id="43759"/>
    <lineage>
        <taxon>Bacteria</taxon>
        <taxon>Bacillati</taxon>
        <taxon>Actinomycetota</taxon>
        <taxon>Actinomycetes</taxon>
        <taxon>Kitasatosporales</taxon>
        <taxon>Streptomycetaceae</taxon>
        <taxon>Streptomyces</taxon>
    </lineage>
</organism>
<comment type="caution">
    <text evidence="2">The sequence shown here is derived from an EMBL/GenBank/DDBJ whole genome shotgun (WGS) entry which is preliminary data.</text>
</comment>
<reference evidence="2 3" key="1">
    <citation type="submission" date="2024-09" db="EMBL/GenBank/DDBJ databases">
        <title>The Natural Products Discovery Center: Release of the First 8490 Sequenced Strains for Exploring Actinobacteria Biosynthetic Diversity.</title>
        <authorList>
            <person name="Kalkreuter E."/>
            <person name="Kautsar S.A."/>
            <person name="Yang D."/>
            <person name="Bader C.D."/>
            <person name="Teijaro C.N."/>
            <person name="Fluegel L."/>
            <person name="Davis C.M."/>
            <person name="Simpson J.R."/>
            <person name="Lauterbach L."/>
            <person name="Steele A.D."/>
            <person name="Gui C."/>
            <person name="Meng S."/>
            <person name="Li G."/>
            <person name="Viehrig K."/>
            <person name="Ye F."/>
            <person name="Su P."/>
            <person name="Kiefer A.F."/>
            <person name="Nichols A."/>
            <person name="Cepeda A.J."/>
            <person name="Yan W."/>
            <person name="Fan B."/>
            <person name="Jiang Y."/>
            <person name="Adhikari A."/>
            <person name="Zheng C.-J."/>
            <person name="Schuster L."/>
            <person name="Cowan T.M."/>
            <person name="Smanski M.J."/>
            <person name="Chevrette M.G."/>
            <person name="De Carvalho L.P.S."/>
            <person name="Shen B."/>
        </authorList>
    </citation>
    <scope>NUCLEOTIDE SEQUENCE [LARGE SCALE GENOMIC DNA]</scope>
    <source>
        <strain evidence="2 3">NPDC056472</strain>
    </source>
</reference>
<gene>
    <name evidence="2" type="ORF">ACFQ63_38330</name>
</gene>
<sequence>MTRRTMAARKKHATDRLARRVKFEILLARADRLSSAEADALREYALTEAATADQLRSTARGQDRAMQQMRDRLTAADAAIVEAEQDRDQAREQLAQAKRWGAVWRSHVLTVDERADRHHDAWRSARKRVRATTTELERVRGWLTHWANRARTAETALAHVQATLDAIDRDRARLSPENESFGDGYADAVARIRIALDDQPKELTP</sequence>
<accession>A0ABW6J7I2</accession>
<evidence type="ECO:0000313" key="2">
    <source>
        <dbReference type="EMBL" id="MFE5985529.1"/>
    </source>
</evidence>
<protein>
    <submittedName>
        <fullName evidence="2">Uncharacterized protein</fullName>
    </submittedName>
</protein>
<feature type="coiled-coil region" evidence="1">
    <location>
        <begin position="66"/>
        <end position="100"/>
    </location>
</feature>
<evidence type="ECO:0000313" key="3">
    <source>
        <dbReference type="Proteomes" id="UP001600424"/>
    </source>
</evidence>
<evidence type="ECO:0000256" key="1">
    <source>
        <dbReference type="SAM" id="Coils"/>
    </source>
</evidence>
<keyword evidence="1" id="KW-0175">Coiled coil</keyword>